<evidence type="ECO:0000313" key="2">
    <source>
        <dbReference type="Proteomes" id="UP001221757"/>
    </source>
</evidence>
<dbReference type="AlphaFoldDB" id="A0AAD7DFY4"/>
<dbReference type="Proteomes" id="UP001221757">
    <property type="component" value="Unassembled WGS sequence"/>
</dbReference>
<comment type="caution">
    <text evidence="1">The sequence shown here is derived from an EMBL/GenBank/DDBJ whole genome shotgun (WGS) entry which is preliminary data.</text>
</comment>
<reference evidence="1" key="1">
    <citation type="submission" date="2023-03" db="EMBL/GenBank/DDBJ databases">
        <title>Massive genome expansion in bonnet fungi (Mycena s.s.) driven by repeated elements and novel gene families across ecological guilds.</title>
        <authorList>
            <consortium name="Lawrence Berkeley National Laboratory"/>
            <person name="Harder C.B."/>
            <person name="Miyauchi S."/>
            <person name="Viragh M."/>
            <person name="Kuo A."/>
            <person name="Thoen E."/>
            <person name="Andreopoulos B."/>
            <person name="Lu D."/>
            <person name="Skrede I."/>
            <person name="Drula E."/>
            <person name="Henrissat B."/>
            <person name="Morin E."/>
            <person name="Kohler A."/>
            <person name="Barry K."/>
            <person name="LaButti K."/>
            <person name="Morin E."/>
            <person name="Salamov A."/>
            <person name="Lipzen A."/>
            <person name="Mereny Z."/>
            <person name="Hegedus B."/>
            <person name="Baldrian P."/>
            <person name="Stursova M."/>
            <person name="Weitz H."/>
            <person name="Taylor A."/>
            <person name="Grigoriev I.V."/>
            <person name="Nagy L.G."/>
            <person name="Martin F."/>
            <person name="Kauserud H."/>
        </authorList>
    </citation>
    <scope>NUCLEOTIDE SEQUENCE</scope>
    <source>
        <strain evidence="1">CBHHK067</strain>
    </source>
</reference>
<name>A0AAD7DFY4_MYCRO</name>
<gene>
    <name evidence="1" type="ORF">B0H17DRAFT_1068098</name>
</gene>
<organism evidence="1 2">
    <name type="scientific">Mycena rosella</name>
    <name type="common">Pink bonnet</name>
    <name type="synonym">Agaricus rosellus</name>
    <dbReference type="NCBI Taxonomy" id="1033263"/>
    <lineage>
        <taxon>Eukaryota</taxon>
        <taxon>Fungi</taxon>
        <taxon>Dikarya</taxon>
        <taxon>Basidiomycota</taxon>
        <taxon>Agaricomycotina</taxon>
        <taxon>Agaricomycetes</taxon>
        <taxon>Agaricomycetidae</taxon>
        <taxon>Agaricales</taxon>
        <taxon>Marasmiineae</taxon>
        <taxon>Mycenaceae</taxon>
        <taxon>Mycena</taxon>
    </lineage>
</organism>
<dbReference type="EMBL" id="JARKIE010000078">
    <property type="protein sequence ID" value="KAJ7688603.1"/>
    <property type="molecule type" value="Genomic_DNA"/>
</dbReference>
<proteinExistence type="predicted"/>
<evidence type="ECO:0000313" key="1">
    <source>
        <dbReference type="EMBL" id="KAJ7688603.1"/>
    </source>
</evidence>
<accession>A0AAD7DFY4</accession>
<sequence>MGYIPSNECIPCCWPPARPPLSLRCWPPIWPPSAPSMWSSDRVSLSRCSIYLPEHLAHFT</sequence>
<protein>
    <submittedName>
        <fullName evidence="1">Uncharacterized protein</fullName>
    </submittedName>
</protein>
<keyword evidence="2" id="KW-1185">Reference proteome</keyword>